<dbReference type="UniPathway" id="UPA00068">
    <property type="reaction ID" value="UER00108"/>
</dbReference>
<keyword evidence="5" id="KW-0963">Cytoplasm</keyword>
<dbReference type="Pfam" id="PF01118">
    <property type="entry name" value="Semialdhyde_dh"/>
    <property type="match status" value="1"/>
</dbReference>
<organism evidence="9 10">
    <name type="scientific">Lujinxingia litoralis</name>
    <dbReference type="NCBI Taxonomy" id="2211119"/>
    <lineage>
        <taxon>Bacteria</taxon>
        <taxon>Deltaproteobacteria</taxon>
        <taxon>Bradymonadales</taxon>
        <taxon>Lujinxingiaceae</taxon>
        <taxon>Lujinxingia</taxon>
    </lineage>
</organism>
<dbReference type="Gene3D" id="3.40.50.720">
    <property type="entry name" value="NAD(P)-binding Rossmann-like Domain"/>
    <property type="match status" value="1"/>
</dbReference>
<feature type="domain" description="Semialdehyde dehydrogenase NAD-binding" evidence="8">
    <location>
        <begin position="5"/>
        <end position="126"/>
    </location>
</feature>
<dbReference type="InterPro" id="IPR023013">
    <property type="entry name" value="AGPR_AS"/>
</dbReference>
<keyword evidence="4 5" id="KW-0560">Oxidoreductase</keyword>
<keyword evidence="3 5" id="KW-0521">NADP</keyword>
<sequence length="332" mass="35493">MNKKTVGLIGARGHTGSELIPLLARHPGIELACVSSRELAGERVSDHVQGGPEGLTFEALSPADVAARGLDAVILALPNGVSETFVTALDNASPTTVIIDLSADHRFDAAWTYGQPERNREAIARATRIANPGCYATGMQLALLPFLDLLANMPHVFGVSGYSGAGTTPSPKNDPEVLRDNLLPYALTGHIHEREVSEQLGQEICFIPHVASFFRGITLTITCDLTRDITPEEALERTERLFGDEPLIQISKTIPLVRDAAGSHQVHIGGFHTSPEGRRPRKTTEGQPAGPTTKGQLTLVATLDNLLKGAATQALQNLNLTLGFDELEGVPQ</sequence>
<dbReference type="GO" id="GO:0070401">
    <property type="term" value="F:NADP+ binding"/>
    <property type="evidence" value="ECO:0007669"/>
    <property type="project" value="InterPro"/>
</dbReference>
<dbReference type="SMART" id="SM00859">
    <property type="entry name" value="Semialdhyde_dh"/>
    <property type="match status" value="1"/>
</dbReference>
<dbReference type="InterPro" id="IPR050085">
    <property type="entry name" value="AGPR"/>
</dbReference>
<evidence type="ECO:0000256" key="3">
    <source>
        <dbReference type="ARBA" id="ARBA00022857"/>
    </source>
</evidence>
<comment type="function">
    <text evidence="5">Catalyzes the NADPH-dependent reduction of N-acetyl-5-glutamyl phosphate to yield N-acetyl-L-glutamate 5-semialdehyde.</text>
</comment>
<dbReference type="InterPro" id="IPR000706">
    <property type="entry name" value="AGPR_type-1"/>
</dbReference>
<dbReference type="EMBL" id="QHKO01000003">
    <property type="protein sequence ID" value="RAL22886.1"/>
    <property type="molecule type" value="Genomic_DNA"/>
</dbReference>
<dbReference type="EC" id="1.2.1.38" evidence="5"/>
<evidence type="ECO:0000256" key="7">
    <source>
        <dbReference type="SAM" id="MobiDB-lite"/>
    </source>
</evidence>
<comment type="pathway">
    <text evidence="5">Amino-acid biosynthesis; L-arginine biosynthesis; N(2)-acetyl-L-ornithine from L-glutamate: step 3/4.</text>
</comment>
<evidence type="ECO:0000256" key="6">
    <source>
        <dbReference type="PROSITE-ProRule" id="PRU10010"/>
    </source>
</evidence>
<evidence type="ECO:0000256" key="2">
    <source>
        <dbReference type="ARBA" id="ARBA00022605"/>
    </source>
</evidence>
<dbReference type="GO" id="GO:0005737">
    <property type="term" value="C:cytoplasm"/>
    <property type="evidence" value="ECO:0007669"/>
    <property type="project" value="UniProtKB-SubCell"/>
</dbReference>
<comment type="caution">
    <text evidence="9">The sequence shown here is derived from an EMBL/GenBank/DDBJ whole genome shotgun (WGS) entry which is preliminary data.</text>
</comment>
<dbReference type="GO" id="GO:0051287">
    <property type="term" value="F:NAD binding"/>
    <property type="evidence" value="ECO:0007669"/>
    <property type="project" value="InterPro"/>
</dbReference>
<feature type="compositionally biased region" description="Basic and acidic residues" evidence="7">
    <location>
        <begin position="275"/>
        <end position="284"/>
    </location>
</feature>
<comment type="subcellular location">
    <subcellularLocation>
        <location evidence="5">Cytoplasm</location>
    </subcellularLocation>
</comment>
<dbReference type="Gene3D" id="3.30.360.10">
    <property type="entry name" value="Dihydrodipicolinate Reductase, domain 2"/>
    <property type="match status" value="1"/>
</dbReference>
<dbReference type="OrthoDB" id="9801289at2"/>
<evidence type="ECO:0000256" key="5">
    <source>
        <dbReference type="HAMAP-Rule" id="MF_00150"/>
    </source>
</evidence>
<evidence type="ECO:0000313" key="10">
    <source>
        <dbReference type="Proteomes" id="UP000249169"/>
    </source>
</evidence>
<dbReference type="PANTHER" id="PTHR32338:SF10">
    <property type="entry name" value="N-ACETYL-GAMMA-GLUTAMYL-PHOSPHATE REDUCTASE, CHLOROPLASTIC-RELATED"/>
    <property type="match status" value="1"/>
</dbReference>
<feature type="region of interest" description="Disordered" evidence="7">
    <location>
        <begin position="267"/>
        <end position="295"/>
    </location>
</feature>
<evidence type="ECO:0000256" key="4">
    <source>
        <dbReference type="ARBA" id="ARBA00023002"/>
    </source>
</evidence>
<dbReference type="SUPFAM" id="SSF51735">
    <property type="entry name" value="NAD(P)-binding Rossmann-fold domains"/>
    <property type="match status" value="1"/>
</dbReference>
<dbReference type="AlphaFoldDB" id="A0A328C6K4"/>
<dbReference type="InterPro" id="IPR036291">
    <property type="entry name" value="NAD(P)-bd_dom_sf"/>
</dbReference>
<protein>
    <recommendedName>
        <fullName evidence="5">N-acetyl-gamma-glutamyl-phosphate reductase</fullName>
        <shortName evidence="5">AGPR</shortName>
        <ecNumber evidence="5">1.2.1.38</ecNumber>
    </recommendedName>
    <alternativeName>
        <fullName evidence="5">N-acetyl-glutamate semialdehyde dehydrogenase</fullName>
        <shortName evidence="5">NAGSA dehydrogenase</shortName>
    </alternativeName>
</protein>
<dbReference type="PROSITE" id="PS01224">
    <property type="entry name" value="ARGC"/>
    <property type="match status" value="1"/>
</dbReference>
<accession>A0A328C6K4</accession>
<keyword evidence="10" id="KW-1185">Reference proteome</keyword>
<dbReference type="InterPro" id="IPR058924">
    <property type="entry name" value="AGPR_dimerisation_dom"/>
</dbReference>
<dbReference type="GO" id="GO:0003942">
    <property type="term" value="F:N-acetyl-gamma-glutamyl-phosphate reductase activity"/>
    <property type="evidence" value="ECO:0007669"/>
    <property type="project" value="UniProtKB-UniRule"/>
</dbReference>
<dbReference type="CDD" id="cd23936">
    <property type="entry name" value="AGPR_C_ARG5_6_like"/>
    <property type="match status" value="1"/>
</dbReference>
<evidence type="ECO:0000259" key="8">
    <source>
        <dbReference type="SMART" id="SM00859"/>
    </source>
</evidence>
<keyword evidence="1 5" id="KW-0055">Arginine biosynthesis</keyword>
<comment type="similarity">
    <text evidence="5">Belongs to the NAGSA dehydrogenase family. Type 1 subfamily.</text>
</comment>
<evidence type="ECO:0000256" key="1">
    <source>
        <dbReference type="ARBA" id="ARBA00022571"/>
    </source>
</evidence>
<reference evidence="9 10" key="1">
    <citation type="submission" date="2018-05" db="EMBL/GenBank/DDBJ databases">
        <title>Lujinxingia marina gen. nov. sp. nov., a new facultative anaerobic member of the class Deltaproteobacteria, and proposal of Lujinxingaceae fam. nov.</title>
        <authorList>
            <person name="Li C.-M."/>
        </authorList>
    </citation>
    <scope>NUCLEOTIDE SEQUENCE [LARGE SCALE GENOMIC DNA]</scope>
    <source>
        <strain evidence="9 10">B210</strain>
    </source>
</reference>
<dbReference type="RefSeq" id="WP_111729414.1">
    <property type="nucleotide sequence ID" value="NZ_QHKO01000003.1"/>
</dbReference>
<dbReference type="HAMAP" id="MF_00150">
    <property type="entry name" value="ArgC_type1"/>
    <property type="match status" value="1"/>
</dbReference>
<comment type="catalytic activity">
    <reaction evidence="5">
        <text>N-acetyl-L-glutamate 5-semialdehyde + phosphate + NADP(+) = N-acetyl-L-glutamyl 5-phosphate + NADPH + H(+)</text>
        <dbReference type="Rhea" id="RHEA:21588"/>
        <dbReference type="ChEBI" id="CHEBI:15378"/>
        <dbReference type="ChEBI" id="CHEBI:29123"/>
        <dbReference type="ChEBI" id="CHEBI:43474"/>
        <dbReference type="ChEBI" id="CHEBI:57783"/>
        <dbReference type="ChEBI" id="CHEBI:57936"/>
        <dbReference type="ChEBI" id="CHEBI:58349"/>
        <dbReference type="EC" id="1.2.1.38"/>
    </reaction>
</comment>
<gene>
    <name evidence="5" type="primary">argC</name>
    <name evidence="9" type="ORF">DL240_08310</name>
</gene>
<name>A0A328C6K4_9DELT</name>
<dbReference type="SUPFAM" id="SSF55347">
    <property type="entry name" value="Glyceraldehyde-3-phosphate dehydrogenase-like, C-terminal domain"/>
    <property type="match status" value="1"/>
</dbReference>
<evidence type="ECO:0000313" key="9">
    <source>
        <dbReference type="EMBL" id="RAL22886.1"/>
    </source>
</evidence>
<dbReference type="PANTHER" id="PTHR32338">
    <property type="entry name" value="N-ACETYL-GAMMA-GLUTAMYL-PHOSPHATE REDUCTASE, CHLOROPLASTIC-RELATED-RELATED"/>
    <property type="match status" value="1"/>
</dbReference>
<dbReference type="CDD" id="cd24149">
    <property type="entry name" value="AGPR_N_ARG5_6_like"/>
    <property type="match status" value="1"/>
</dbReference>
<dbReference type="Pfam" id="PF22698">
    <property type="entry name" value="Semialdhyde_dhC_1"/>
    <property type="match status" value="1"/>
</dbReference>
<feature type="active site" evidence="5 6">
    <location>
        <position position="134"/>
    </location>
</feature>
<dbReference type="GO" id="GO:0006526">
    <property type="term" value="P:L-arginine biosynthetic process"/>
    <property type="evidence" value="ECO:0007669"/>
    <property type="project" value="UniProtKB-UniRule"/>
</dbReference>
<dbReference type="Proteomes" id="UP000249169">
    <property type="component" value="Unassembled WGS sequence"/>
</dbReference>
<proteinExistence type="inferred from homology"/>
<keyword evidence="2 5" id="KW-0028">Amino-acid biosynthesis</keyword>
<dbReference type="InterPro" id="IPR000534">
    <property type="entry name" value="Semialdehyde_DH_NAD-bd"/>
</dbReference>